<sequence length="154" mass="17472">MGGWMNKFVPRNLNDWYRMKNKWLKEVHRTMMIVATLISAAACQGEVAPGQTVQMDQERWDEHIKAYPDAKQFRYKPLPHADEMEQLFGGGVTATGDHIFGFADVDNLVDDHKSTSHNPTLITETPSPPPAPEEQGEPDPVTTETNYEERMSEV</sequence>
<comment type="caution">
    <text evidence="2">The sequence shown here is derived from an EMBL/GenBank/DDBJ whole genome shotgun (WGS) entry which is preliminary data.</text>
</comment>
<organism evidence="2 3">
    <name type="scientific">Acorus calamus</name>
    <name type="common">Sweet flag</name>
    <dbReference type="NCBI Taxonomy" id="4465"/>
    <lineage>
        <taxon>Eukaryota</taxon>
        <taxon>Viridiplantae</taxon>
        <taxon>Streptophyta</taxon>
        <taxon>Embryophyta</taxon>
        <taxon>Tracheophyta</taxon>
        <taxon>Spermatophyta</taxon>
        <taxon>Magnoliopsida</taxon>
        <taxon>Liliopsida</taxon>
        <taxon>Acoraceae</taxon>
        <taxon>Acorus</taxon>
    </lineage>
</organism>
<gene>
    <name evidence="2" type="ORF">QJS10_CPB18g01109</name>
</gene>
<keyword evidence="3" id="KW-1185">Reference proteome</keyword>
<evidence type="ECO:0000256" key="1">
    <source>
        <dbReference type="SAM" id="MobiDB-lite"/>
    </source>
</evidence>
<evidence type="ECO:0000313" key="2">
    <source>
        <dbReference type="EMBL" id="KAK1289494.1"/>
    </source>
</evidence>
<protein>
    <submittedName>
        <fullName evidence="2">Uncharacterized protein</fullName>
    </submittedName>
</protein>
<accession>A0AAV9CLE0</accession>
<feature type="region of interest" description="Disordered" evidence="1">
    <location>
        <begin position="111"/>
        <end position="154"/>
    </location>
</feature>
<proteinExistence type="predicted"/>
<dbReference type="Proteomes" id="UP001180020">
    <property type="component" value="Unassembled WGS sequence"/>
</dbReference>
<dbReference type="AlphaFoldDB" id="A0AAV9CLE0"/>
<name>A0AAV9CLE0_ACOCL</name>
<evidence type="ECO:0000313" key="3">
    <source>
        <dbReference type="Proteomes" id="UP001180020"/>
    </source>
</evidence>
<reference evidence="2" key="1">
    <citation type="journal article" date="2023" name="Nat. Commun.">
        <title>Diploid and tetraploid genomes of Acorus and the evolution of monocots.</title>
        <authorList>
            <person name="Ma L."/>
            <person name="Liu K.W."/>
            <person name="Li Z."/>
            <person name="Hsiao Y.Y."/>
            <person name="Qi Y."/>
            <person name="Fu T."/>
            <person name="Tang G.D."/>
            <person name="Zhang D."/>
            <person name="Sun W.H."/>
            <person name="Liu D.K."/>
            <person name="Li Y."/>
            <person name="Chen G.Z."/>
            <person name="Liu X.D."/>
            <person name="Liao X.Y."/>
            <person name="Jiang Y.T."/>
            <person name="Yu X."/>
            <person name="Hao Y."/>
            <person name="Huang J."/>
            <person name="Zhao X.W."/>
            <person name="Ke S."/>
            <person name="Chen Y.Y."/>
            <person name="Wu W.L."/>
            <person name="Hsu J.L."/>
            <person name="Lin Y.F."/>
            <person name="Huang M.D."/>
            <person name="Li C.Y."/>
            <person name="Huang L."/>
            <person name="Wang Z.W."/>
            <person name="Zhao X."/>
            <person name="Zhong W.Y."/>
            <person name="Peng D.H."/>
            <person name="Ahmad S."/>
            <person name="Lan S."/>
            <person name="Zhang J.S."/>
            <person name="Tsai W.C."/>
            <person name="Van de Peer Y."/>
            <person name="Liu Z.J."/>
        </authorList>
    </citation>
    <scope>NUCLEOTIDE SEQUENCE</scope>
    <source>
        <strain evidence="2">CP</strain>
    </source>
</reference>
<reference evidence="2" key="2">
    <citation type="submission" date="2023-06" db="EMBL/GenBank/DDBJ databases">
        <authorList>
            <person name="Ma L."/>
            <person name="Liu K.-W."/>
            <person name="Li Z."/>
            <person name="Hsiao Y.-Y."/>
            <person name="Qi Y."/>
            <person name="Fu T."/>
            <person name="Tang G."/>
            <person name="Zhang D."/>
            <person name="Sun W.-H."/>
            <person name="Liu D.-K."/>
            <person name="Li Y."/>
            <person name="Chen G.-Z."/>
            <person name="Liu X.-D."/>
            <person name="Liao X.-Y."/>
            <person name="Jiang Y.-T."/>
            <person name="Yu X."/>
            <person name="Hao Y."/>
            <person name="Huang J."/>
            <person name="Zhao X.-W."/>
            <person name="Ke S."/>
            <person name="Chen Y.-Y."/>
            <person name="Wu W.-L."/>
            <person name="Hsu J.-L."/>
            <person name="Lin Y.-F."/>
            <person name="Huang M.-D."/>
            <person name="Li C.-Y."/>
            <person name="Huang L."/>
            <person name="Wang Z.-W."/>
            <person name="Zhao X."/>
            <person name="Zhong W.-Y."/>
            <person name="Peng D.-H."/>
            <person name="Ahmad S."/>
            <person name="Lan S."/>
            <person name="Zhang J.-S."/>
            <person name="Tsai W.-C."/>
            <person name="Van De Peer Y."/>
            <person name="Liu Z.-J."/>
        </authorList>
    </citation>
    <scope>NUCLEOTIDE SEQUENCE</scope>
    <source>
        <strain evidence="2">CP</strain>
        <tissue evidence="2">Leaves</tissue>
    </source>
</reference>
<dbReference type="EMBL" id="JAUJYO010000018">
    <property type="protein sequence ID" value="KAK1289494.1"/>
    <property type="molecule type" value="Genomic_DNA"/>
</dbReference>